<dbReference type="STRING" id="1335048.AKL17_1334"/>
<keyword evidence="4" id="KW-0233">DNA recombination</keyword>
<dbReference type="CDD" id="cd00397">
    <property type="entry name" value="DNA_BRE_C"/>
    <property type="match status" value="1"/>
</dbReference>
<dbReference type="GO" id="GO:0006310">
    <property type="term" value="P:DNA recombination"/>
    <property type="evidence" value="ECO:0007669"/>
    <property type="project" value="UniProtKB-KW"/>
</dbReference>
<gene>
    <name evidence="8" type="ORF">AKL17_1334</name>
</gene>
<dbReference type="EMBL" id="CP012661">
    <property type="protein sequence ID" value="AMY68589.1"/>
    <property type="molecule type" value="Genomic_DNA"/>
</dbReference>
<feature type="domain" description="Tyr recombinase" evidence="6">
    <location>
        <begin position="194"/>
        <end position="331"/>
    </location>
</feature>
<dbReference type="InterPro" id="IPR002104">
    <property type="entry name" value="Integrase_catalytic"/>
</dbReference>
<dbReference type="InterPro" id="IPR053876">
    <property type="entry name" value="Phage_int_M"/>
</dbReference>
<accession>A0A165SJ68</accession>
<dbReference type="PANTHER" id="PTHR30349">
    <property type="entry name" value="PHAGE INTEGRASE-RELATED"/>
    <property type="match status" value="1"/>
</dbReference>
<dbReference type="Gene3D" id="1.10.150.130">
    <property type="match status" value="1"/>
</dbReference>
<dbReference type="SUPFAM" id="SSF56349">
    <property type="entry name" value="DNA breaking-rejoining enzymes"/>
    <property type="match status" value="1"/>
</dbReference>
<dbReference type="Proteomes" id="UP000076128">
    <property type="component" value="Chromosome"/>
</dbReference>
<sequence>MGWRISKRTDQFPKAKSYHDRHGRMRWRIREKGFTAELGTDWGSEDFRRRYAAAVNREKPGASAARTIPGSFNDLAVRFYALHLPTVSASTAADYRAIIEPLRLKHGDKRVAHMRARHVLEIKAELAQTPQKANKTLKRLSQMMDLAVTLEWRTDNPVRGLKRFPTDPSGFHAWDEGEIAQFYEVHHMGSVAHLCMTLMLYTGAAKCDAVMLGKGNLRDGRLVYRRRKTKKNPEGFEVSIKLHPYLAETLAHVRAGAFTFLETENGRGRSVKGLGTSMRKWCDKAGLPLCSSHGLRKAICRRIAEVEGDVYKVMAVSGHKSLKDAQRYVEQFHRETKADAAIASLPSGAKSERNLTNHPARFVKSSGKPMKGRDK</sequence>
<keyword evidence="2" id="KW-0229">DNA integration</keyword>
<dbReference type="PATRIC" id="fig|1335048.3.peg.1385"/>
<dbReference type="InterPro" id="IPR013762">
    <property type="entry name" value="Integrase-like_cat_sf"/>
</dbReference>
<evidence type="ECO:0000259" key="7">
    <source>
        <dbReference type="Pfam" id="PF22022"/>
    </source>
</evidence>
<dbReference type="PANTHER" id="PTHR30349:SF41">
    <property type="entry name" value="INTEGRASE_RECOMBINASE PROTEIN MJ0367-RELATED"/>
    <property type="match status" value="1"/>
</dbReference>
<dbReference type="InterPro" id="IPR050090">
    <property type="entry name" value="Tyrosine_recombinase_XerCD"/>
</dbReference>
<dbReference type="KEGG" id="daa:AKL17_1334"/>
<dbReference type="Pfam" id="PF00589">
    <property type="entry name" value="Phage_integrase"/>
    <property type="match status" value="1"/>
</dbReference>
<evidence type="ECO:0000256" key="1">
    <source>
        <dbReference type="ARBA" id="ARBA00008857"/>
    </source>
</evidence>
<feature type="domain" description="Phage integrase central" evidence="7">
    <location>
        <begin position="72"/>
        <end position="162"/>
    </location>
</feature>
<dbReference type="Pfam" id="PF22022">
    <property type="entry name" value="Phage_int_M"/>
    <property type="match status" value="1"/>
</dbReference>
<evidence type="ECO:0000259" key="6">
    <source>
        <dbReference type="Pfam" id="PF00589"/>
    </source>
</evidence>
<evidence type="ECO:0000256" key="5">
    <source>
        <dbReference type="SAM" id="MobiDB-lite"/>
    </source>
</evidence>
<reference evidence="8 9" key="1">
    <citation type="submission" date="2015-09" db="EMBL/GenBank/DDBJ databases">
        <title>Complete genome sequence of Defluviimonas alba cai42t isolated from an oilfield in Xinjiang.</title>
        <authorList>
            <person name="Geng S."/>
            <person name="Pan X."/>
            <person name="Wu X."/>
        </authorList>
    </citation>
    <scope>NUCLEOTIDE SEQUENCE [LARGE SCALE GENOMIC DNA]</scope>
    <source>
        <strain evidence="9">cai42</strain>
    </source>
</reference>
<dbReference type="GO" id="GO:0003677">
    <property type="term" value="F:DNA binding"/>
    <property type="evidence" value="ECO:0007669"/>
    <property type="project" value="UniProtKB-KW"/>
</dbReference>
<name>A0A165SJ68_9RHOB</name>
<dbReference type="AlphaFoldDB" id="A0A165SJ68"/>
<evidence type="ECO:0000256" key="2">
    <source>
        <dbReference type="ARBA" id="ARBA00022908"/>
    </source>
</evidence>
<dbReference type="Gene3D" id="1.10.443.10">
    <property type="entry name" value="Intergrase catalytic core"/>
    <property type="match status" value="1"/>
</dbReference>
<proteinExistence type="inferred from homology"/>
<keyword evidence="9" id="KW-1185">Reference proteome</keyword>
<evidence type="ECO:0000256" key="4">
    <source>
        <dbReference type="ARBA" id="ARBA00023172"/>
    </source>
</evidence>
<keyword evidence="3" id="KW-0238">DNA-binding</keyword>
<comment type="similarity">
    <text evidence="1">Belongs to the 'phage' integrase family.</text>
</comment>
<dbReference type="InterPro" id="IPR010998">
    <property type="entry name" value="Integrase_recombinase_N"/>
</dbReference>
<evidence type="ECO:0000313" key="9">
    <source>
        <dbReference type="Proteomes" id="UP000076128"/>
    </source>
</evidence>
<feature type="region of interest" description="Disordered" evidence="5">
    <location>
        <begin position="344"/>
        <end position="375"/>
    </location>
</feature>
<dbReference type="InterPro" id="IPR011010">
    <property type="entry name" value="DNA_brk_join_enz"/>
</dbReference>
<evidence type="ECO:0000256" key="3">
    <source>
        <dbReference type="ARBA" id="ARBA00023125"/>
    </source>
</evidence>
<protein>
    <submittedName>
        <fullName evidence="8">Phage integrase family protein</fullName>
    </submittedName>
</protein>
<evidence type="ECO:0000313" key="8">
    <source>
        <dbReference type="EMBL" id="AMY68589.1"/>
    </source>
</evidence>
<organism evidence="8 9">
    <name type="scientific">Frigidibacter mobilis</name>
    <dbReference type="NCBI Taxonomy" id="1335048"/>
    <lineage>
        <taxon>Bacteria</taxon>
        <taxon>Pseudomonadati</taxon>
        <taxon>Pseudomonadota</taxon>
        <taxon>Alphaproteobacteria</taxon>
        <taxon>Rhodobacterales</taxon>
        <taxon>Paracoccaceae</taxon>
        <taxon>Frigidibacter</taxon>
    </lineage>
</organism>
<dbReference type="GO" id="GO:0015074">
    <property type="term" value="P:DNA integration"/>
    <property type="evidence" value="ECO:0007669"/>
    <property type="project" value="UniProtKB-KW"/>
</dbReference>